<keyword evidence="3" id="KW-1185">Reference proteome</keyword>
<keyword evidence="1" id="KW-0472">Membrane</keyword>
<keyword evidence="1" id="KW-1133">Transmembrane helix</keyword>
<protein>
    <submittedName>
        <fullName evidence="2">Uncharacterized protein</fullName>
    </submittedName>
</protein>
<dbReference type="AlphaFoldDB" id="D3FA55"/>
<dbReference type="OrthoDB" id="3684380at2"/>
<dbReference type="KEGG" id="cwo:Cwoe_4737"/>
<dbReference type="HOGENOM" id="CLU_155203_0_0_11"/>
<keyword evidence="1" id="KW-0812">Transmembrane</keyword>
<evidence type="ECO:0000313" key="3">
    <source>
        <dbReference type="Proteomes" id="UP000008229"/>
    </source>
</evidence>
<dbReference type="EMBL" id="CP001854">
    <property type="protein sequence ID" value="ADB53150.1"/>
    <property type="molecule type" value="Genomic_DNA"/>
</dbReference>
<accession>D3FA55</accession>
<reference evidence="2 3" key="1">
    <citation type="journal article" date="2010" name="Stand. Genomic Sci.">
        <title>Complete genome sequence of Conexibacter woesei type strain (ID131577).</title>
        <authorList>
            <person name="Pukall R."/>
            <person name="Lapidus A."/>
            <person name="Glavina Del Rio T."/>
            <person name="Copeland A."/>
            <person name="Tice H."/>
            <person name="Cheng J.-F."/>
            <person name="Lucas S."/>
            <person name="Chen F."/>
            <person name="Nolan M."/>
            <person name="Bruce D."/>
            <person name="Goodwin L."/>
            <person name="Pitluck S."/>
            <person name="Mavromatis K."/>
            <person name="Ivanova N."/>
            <person name="Ovchinnikova G."/>
            <person name="Pati A."/>
            <person name="Chen A."/>
            <person name="Palaniappan K."/>
            <person name="Land M."/>
            <person name="Hauser L."/>
            <person name="Chang Y.-J."/>
            <person name="Jeffries C.D."/>
            <person name="Chain P."/>
            <person name="Meincke L."/>
            <person name="Sims D."/>
            <person name="Brettin T."/>
            <person name="Detter J.C."/>
            <person name="Rohde M."/>
            <person name="Goeker M."/>
            <person name="Bristow J."/>
            <person name="Eisen J.A."/>
            <person name="Markowitz V."/>
            <person name="Kyrpides N.C."/>
            <person name="Klenk H.-P."/>
            <person name="Hugenholtz P."/>
        </authorList>
    </citation>
    <scope>NUCLEOTIDE SEQUENCE [LARGE SCALE GENOMIC DNA]</scope>
    <source>
        <strain evidence="3">DSM 14684 / CIP 108061 / JCM 11494 / NBRC 100937 / ID131577</strain>
    </source>
</reference>
<gene>
    <name evidence="2" type="ordered locus">Cwoe_4737</name>
</gene>
<name>D3FA55_CONWI</name>
<dbReference type="Proteomes" id="UP000008229">
    <property type="component" value="Chromosome"/>
</dbReference>
<feature type="transmembrane region" description="Helical" evidence="1">
    <location>
        <begin position="69"/>
        <end position="90"/>
    </location>
</feature>
<dbReference type="eggNOG" id="ENOG503498X">
    <property type="taxonomic scope" value="Bacteria"/>
</dbReference>
<dbReference type="RefSeq" id="WP_012936201.1">
    <property type="nucleotide sequence ID" value="NC_013739.1"/>
</dbReference>
<proteinExistence type="predicted"/>
<sequence length="125" mass="13284">MSTLVRIGVVELAAGVLTGWLMVLASEERGRRRWGIVAPHRIRQGHIDLLMMGTILVAVGAAVDDPPLLAAVAIVAGSWIAPLLFFPLARWPQAGDAAVYKLLDRAGFVLLSAGWVVLAAHVLTA</sequence>
<evidence type="ECO:0000313" key="2">
    <source>
        <dbReference type="EMBL" id="ADB53150.1"/>
    </source>
</evidence>
<dbReference type="STRING" id="469383.Cwoe_4737"/>
<feature type="transmembrane region" description="Helical" evidence="1">
    <location>
        <begin position="6"/>
        <end position="25"/>
    </location>
</feature>
<feature type="transmembrane region" description="Helical" evidence="1">
    <location>
        <begin position="102"/>
        <end position="123"/>
    </location>
</feature>
<evidence type="ECO:0000256" key="1">
    <source>
        <dbReference type="SAM" id="Phobius"/>
    </source>
</evidence>
<feature type="transmembrane region" description="Helical" evidence="1">
    <location>
        <begin position="46"/>
        <end position="63"/>
    </location>
</feature>
<organism evidence="2 3">
    <name type="scientific">Conexibacter woesei (strain DSM 14684 / CCUG 47730 / CIP 108061 / JCM 11494 / NBRC 100937 / ID131577)</name>
    <dbReference type="NCBI Taxonomy" id="469383"/>
    <lineage>
        <taxon>Bacteria</taxon>
        <taxon>Bacillati</taxon>
        <taxon>Actinomycetota</taxon>
        <taxon>Thermoleophilia</taxon>
        <taxon>Solirubrobacterales</taxon>
        <taxon>Conexibacteraceae</taxon>
        <taxon>Conexibacter</taxon>
    </lineage>
</organism>
<reference evidence="3" key="2">
    <citation type="submission" date="2010-01" db="EMBL/GenBank/DDBJ databases">
        <title>The complete genome of Conexibacter woesei DSM 14684.</title>
        <authorList>
            <consortium name="US DOE Joint Genome Institute (JGI-PGF)"/>
            <person name="Lucas S."/>
            <person name="Copeland A."/>
            <person name="Lapidus A."/>
            <person name="Glavina del Rio T."/>
            <person name="Dalin E."/>
            <person name="Tice H."/>
            <person name="Bruce D."/>
            <person name="Goodwin L."/>
            <person name="Pitluck S."/>
            <person name="Kyrpides N."/>
            <person name="Mavromatis K."/>
            <person name="Ivanova N."/>
            <person name="Mikhailova N."/>
            <person name="Chertkov O."/>
            <person name="Brettin T."/>
            <person name="Detter J.C."/>
            <person name="Han C."/>
            <person name="Larimer F."/>
            <person name="Land M."/>
            <person name="Hauser L."/>
            <person name="Markowitz V."/>
            <person name="Cheng J.-F."/>
            <person name="Hugenholtz P."/>
            <person name="Woyke T."/>
            <person name="Wu D."/>
            <person name="Pukall R."/>
            <person name="Steenblock K."/>
            <person name="Schneider S."/>
            <person name="Klenk H.-P."/>
            <person name="Eisen J.A."/>
        </authorList>
    </citation>
    <scope>NUCLEOTIDE SEQUENCE [LARGE SCALE GENOMIC DNA]</scope>
    <source>
        <strain evidence="3">DSM 14684 / CIP 108061 / JCM 11494 / NBRC 100937 / ID131577</strain>
    </source>
</reference>